<feature type="transmembrane region" description="Helical" evidence="3">
    <location>
        <begin position="321"/>
        <end position="338"/>
    </location>
</feature>
<dbReference type="Pfam" id="PF13639">
    <property type="entry name" value="zf-RING_2"/>
    <property type="match status" value="1"/>
</dbReference>
<dbReference type="GeneID" id="39749900"/>
<dbReference type="GO" id="GO:0008270">
    <property type="term" value="F:zinc ion binding"/>
    <property type="evidence" value="ECO:0007669"/>
    <property type="project" value="UniProtKB-KW"/>
</dbReference>
<evidence type="ECO:0000259" key="4">
    <source>
        <dbReference type="PROSITE" id="PS50089"/>
    </source>
</evidence>
<dbReference type="GO" id="GO:0006511">
    <property type="term" value="P:ubiquitin-dependent protein catabolic process"/>
    <property type="evidence" value="ECO:0007669"/>
    <property type="project" value="TreeGrafter"/>
</dbReference>
<sequence>MSISKHTGNEVSIVEREKNEEISAVIQNDKNALTTVYQNRIDRIMKGKDVENDVYVEVEEKHTLVEGKMIRDKVAFNCNNDNDPEGCIIISEDIRQTYDCVEGASSNLHEENLNQVKDNDIMVQDVNSSNEMKNDRSEIRVQKITNTAGISNDKCEQKDYNINENKEDKSNGNMDAMQNSVIIPNVEVTENGEPRENGDDSPLDEGSISMDERADENAESAGSFVLEEDLNLSRRVFRNFYICSIFIHGTLLLMVLLLMGILCYDFIKVPSVSNKEKIMIYFCGLLLTLLGLHIFLNLYMSIRLLRQAEISKFLKSVESKMHVIILVYFFICAYTYFFEWKNYPINSTFYFSLILVIIYYFMPIFLYIVLRILFVIVIFILLFVKRKSPTPKKILKKLKIMKYAEYRKYCEDEDCMHSDYFKNWRELNGEKDPLNEIPAAEVSEIMNTMPVEVAATTRQDTTTTTMTTHLDIPMSTSIPIGDNKGSDRISIEITAPNYNVDGNTISTVASCVQHGNSNIDEKREGHDEYRTKTNVTLSLNGNNKTRNNIERHSFYRNAIGVNGGRETTNNPGTQANDRKNDDRTSRSSNVREINNVHSCENDKAVSNIRECTNELNKDGKESGLFEYFQKVLKKKKGSLENDKIEVPENKIEENSFHINIESSDYACSICCTEYLEDDDICILPCNYLHYFHKECIFTWLKRNNDCPLCRKCIGKM</sequence>
<feature type="transmembrane region" description="Helical" evidence="3">
    <location>
        <begin position="240"/>
        <end position="267"/>
    </location>
</feature>
<feature type="compositionally biased region" description="Basic and acidic residues" evidence="2">
    <location>
        <begin position="576"/>
        <end position="585"/>
    </location>
</feature>
<evidence type="ECO:0000313" key="5">
    <source>
        <dbReference type="EMBL" id="GAW83157.1"/>
    </source>
</evidence>
<reference evidence="6" key="1">
    <citation type="submission" date="2017-04" db="EMBL/GenBank/DDBJ databases">
        <title>Plasmodium gonderi genome.</title>
        <authorList>
            <person name="Arisue N."/>
            <person name="Honma H."/>
            <person name="Kawai S."/>
            <person name="Tougan T."/>
            <person name="Tanabe K."/>
            <person name="Horii T."/>
        </authorList>
    </citation>
    <scope>NUCLEOTIDE SEQUENCE [LARGE SCALE GENOMIC DNA]</scope>
    <source>
        <strain evidence="6">ATCC 30045</strain>
    </source>
</reference>
<dbReference type="InterPro" id="IPR013083">
    <property type="entry name" value="Znf_RING/FYVE/PHD"/>
</dbReference>
<dbReference type="CDD" id="cd16454">
    <property type="entry name" value="RING-H2_PA-TM-RING"/>
    <property type="match status" value="1"/>
</dbReference>
<dbReference type="PROSITE" id="PS50089">
    <property type="entry name" value="ZF_RING_2"/>
    <property type="match status" value="1"/>
</dbReference>
<keyword evidence="1" id="KW-0479">Metal-binding</keyword>
<dbReference type="OrthoDB" id="378752at2759"/>
<dbReference type="InterPro" id="IPR051826">
    <property type="entry name" value="E3_ubiquitin-ligase_domain"/>
</dbReference>
<dbReference type="PANTHER" id="PTHR22765">
    <property type="entry name" value="RING FINGER AND PROTEASE ASSOCIATED DOMAIN-CONTAINING"/>
    <property type="match status" value="1"/>
</dbReference>
<dbReference type="SMART" id="SM00184">
    <property type="entry name" value="RING"/>
    <property type="match status" value="1"/>
</dbReference>
<dbReference type="SUPFAM" id="SSF57850">
    <property type="entry name" value="RING/U-box"/>
    <property type="match status" value="1"/>
</dbReference>
<keyword evidence="3" id="KW-1133">Transmembrane helix</keyword>
<feature type="compositionally biased region" description="Polar residues" evidence="2">
    <location>
        <begin position="565"/>
        <end position="575"/>
    </location>
</feature>
<keyword evidence="3" id="KW-0812">Transmembrane</keyword>
<name>A0A1Y1JPK7_PLAGO</name>
<feature type="region of interest" description="Disordered" evidence="2">
    <location>
        <begin position="186"/>
        <end position="208"/>
    </location>
</feature>
<feature type="transmembrane region" description="Helical" evidence="3">
    <location>
        <begin position="350"/>
        <end position="383"/>
    </location>
</feature>
<protein>
    <submittedName>
        <fullName evidence="5">Circumsporozoite protein</fullName>
    </submittedName>
</protein>
<dbReference type="GO" id="GO:0061630">
    <property type="term" value="F:ubiquitin protein ligase activity"/>
    <property type="evidence" value="ECO:0007669"/>
    <property type="project" value="TreeGrafter"/>
</dbReference>
<dbReference type="RefSeq" id="XP_028545746.1">
    <property type="nucleotide sequence ID" value="XM_028689945.1"/>
</dbReference>
<comment type="caution">
    <text evidence="5">The sequence shown here is derived from an EMBL/GenBank/DDBJ whole genome shotgun (WGS) entry which is preliminary data.</text>
</comment>
<evidence type="ECO:0000256" key="1">
    <source>
        <dbReference type="PROSITE-ProRule" id="PRU00175"/>
    </source>
</evidence>
<keyword evidence="1" id="KW-0862">Zinc</keyword>
<dbReference type="Proteomes" id="UP000195521">
    <property type="component" value="Unassembled WGS sequence"/>
</dbReference>
<evidence type="ECO:0000313" key="6">
    <source>
        <dbReference type="Proteomes" id="UP000195521"/>
    </source>
</evidence>
<proteinExistence type="predicted"/>
<keyword evidence="1" id="KW-0863">Zinc-finger</keyword>
<evidence type="ECO:0000256" key="3">
    <source>
        <dbReference type="SAM" id="Phobius"/>
    </source>
</evidence>
<dbReference type="PANTHER" id="PTHR22765:SF411">
    <property type="entry name" value="OS02G0248440 PROTEIN"/>
    <property type="match status" value="1"/>
</dbReference>
<evidence type="ECO:0000256" key="2">
    <source>
        <dbReference type="SAM" id="MobiDB-lite"/>
    </source>
</evidence>
<dbReference type="InterPro" id="IPR023298">
    <property type="entry name" value="ATPase_P-typ_TM_dom_sf"/>
</dbReference>
<keyword evidence="3" id="KW-0472">Membrane</keyword>
<dbReference type="SUPFAM" id="SSF81665">
    <property type="entry name" value="Calcium ATPase, transmembrane domain M"/>
    <property type="match status" value="1"/>
</dbReference>
<feature type="domain" description="RING-type" evidence="4">
    <location>
        <begin position="667"/>
        <end position="710"/>
    </location>
</feature>
<dbReference type="Gene3D" id="3.30.40.10">
    <property type="entry name" value="Zinc/RING finger domain, C3HC4 (zinc finger)"/>
    <property type="match status" value="1"/>
</dbReference>
<dbReference type="AlphaFoldDB" id="A0A1Y1JPK7"/>
<dbReference type="EMBL" id="BDQF01000014">
    <property type="protein sequence ID" value="GAW83157.1"/>
    <property type="molecule type" value="Genomic_DNA"/>
</dbReference>
<accession>A0A1Y1JPK7</accession>
<organism evidence="5 6">
    <name type="scientific">Plasmodium gonderi</name>
    <dbReference type="NCBI Taxonomy" id="77519"/>
    <lineage>
        <taxon>Eukaryota</taxon>
        <taxon>Sar</taxon>
        <taxon>Alveolata</taxon>
        <taxon>Apicomplexa</taxon>
        <taxon>Aconoidasida</taxon>
        <taxon>Haemosporida</taxon>
        <taxon>Plasmodiidae</taxon>
        <taxon>Plasmodium</taxon>
        <taxon>Plasmodium (Plasmodium)</taxon>
    </lineage>
</organism>
<dbReference type="OMA" id="RNNDCPL"/>
<keyword evidence="6" id="KW-1185">Reference proteome</keyword>
<feature type="region of interest" description="Disordered" evidence="2">
    <location>
        <begin position="556"/>
        <end position="591"/>
    </location>
</feature>
<feature type="transmembrane region" description="Helical" evidence="3">
    <location>
        <begin position="279"/>
        <end position="300"/>
    </location>
</feature>
<gene>
    <name evidence="5" type="ORF">PGO_134290</name>
</gene>
<dbReference type="InterPro" id="IPR001841">
    <property type="entry name" value="Znf_RING"/>
</dbReference>